<sequence length="377" mass="40890">MTKSLDPAELNAAIEDVHRAGVPGVFAEVRDGDQIWRGAAGVADLATGRPVTADMRHRVGSITKTFTAAAVLQQVENGQIELDAPIGRYLPQLVPGERGAAITVRMLLNHTSGLAEYLPHAYPSLKAFPALQDTRPQSLDDHRFTRFDRVELIELGLAAPAFGAPGCTPGLYSNTNYLLLCELLEQVTGTKAEECITRDVIERAGLRDTELPDDAHVAGPHSRIYESWFGMIDPPRDYSVFDMSWVGPAASLISTVADLNRFFGLLFAGEIVGLPMLEQMRRTTSVISQEGEVIDYGLGLHPAKARGQETFWGHGGSTWGAGAISMTRADGKRQMSVAVNLQRWNRLDAAGRPQPHPVDDALAALHRLAMYGGTGSR</sequence>
<dbReference type="Pfam" id="PF00144">
    <property type="entry name" value="Beta-lactamase"/>
    <property type="match status" value="1"/>
</dbReference>
<keyword evidence="4" id="KW-1185">Reference proteome</keyword>
<evidence type="ECO:0000313" key="3">
    <source>
        <dbReference type="EMBL" id="SFC30844.1"/>
    </source>
</evidence>
<evidence type="ECO:0000313" key="2">
    <source>
        <dbReference type="EMBL" id="SEG68749.1"/>
    </source>
</evidence>
<reference evidence="4 5" key="2">
    <citation type="submission" date="2016-10" db="EMBL/GenBank/DDBJ databases">
        <authorList>
            <person name="Varghese N."/>
            <person name="Submissions S."/>
        </authorList>
    </citation>
    <scope>NUCLEOTIDE SEQUENCE [LARGE SCALE GENOMIC DNA]</scope>
    <source>
        <strain evidence="5">ATCC 20501</strain>
        <strain evidence="3 4">CGMCC 4.3529</strain>
    </source>
</reference>
<dbReference type="SMR" id="A0A1H6C702"/>
<gene>
    <name evidence="2" type="ORF">SAMN02982929_03183</name>
    <name evidence="3" type="ORF">SAMN05216506_101424</name>
</gene>
<dbReference type="PANTHER" id="PTHR46825">
    <property type="entry name" value="D-ALANYL-D-ALANINE-CARBOXYPEPTIDASE/ENDOPEPTIDASE AMPH"/>
    <property type="match status" value="1"/>
</dbReference>
<dbReference type="Proteomes" id="UP000199690">
    <property type="component" value="Unassembled WGS sequence"/>
</dbReference>
<accession>A0A1I1I3Q6</accession>
<evidence type="ECO:0000313" key="4">
    <source>
        <dbReference type="Proteomes" id="UP000199690"/>
    </source>
</evidence>
<name>A0A1H6C702_9PSEU</name>
<dbReference type="SUPFAM" id="SSF56601">
    <property type="entry name" value="beta-lactamase/transpeptidase-like"/>
    <property type="match status" value="1"/>
</dbReference>
<protein>
    <submittedName>
        <fullName evidence="2">D-alanyl-D-alanine carboxypeptidase</fullName>
    </submittedName>
</protein>
<dbReference type="InterPro" id="IPR012338">
    <property type="entry name" value="Beta-lactam/transpept-like"/>
</dbReference>
<accession>A0A1H6C702</accession>
<dbReference type="EMBL" id="FOME01000001">
    <property type="protein sequence ID" value="SFC30844.1"/>
    <property type="molecule type" value="Genomic_DNA"/>
</dbReference>
<dbReference type="PANTHER" id="PTHR46825:SF7">
    <property type="entry name" value="D-ALANYL-D-ALANINE CARBOXYPEPTIDASE"/>
    <property type="match status" value="1"/>
</dbReference>
<dbReference type="RefSeq" id="WP_093345371.1">
    <property type="nucleotide sequence ID" value="NZ_FNVB01000004.1"/>
</dbReference>
<dbReference type="InterPro" id="IPR050491">
    <property type="entry name" value="AmpC-like"/>
</dbReference>
<proteinExistence type="predicted"/>
<dbReference type="Gene3D" id="3.40.710.10">
    <property type="entry name" value="DD-peptidase/beta-lactamase superfamily"/>
    <property type="match status" value="1"/>
</dbReference>
<dbReference type="InterPro" id="IPR001466">
    <property type="entry name" value="Beta-lactam-related"/>
</dbReference>
<organism evidence="2 5">
    <name type="scientific">Saccharopolyspora kobensis</name>
    <dbReference type="NCBI Taxonomy" id="146035"/>
    <lineage>
        <taxon>Bacteria</taxon>
        <taxon>Bacillati</taxon>
        <taxon>Actinomycetota</taxon>
        <taxon>Actinomycetes</taxon>
        <taxon>Pseudonocardiales</taxon>
        <taxon>Pseudonocardiaceae</taxon>
        <taxon>Saccharopolyspora</taxon>
    </lineage>
</organism>
<dbReference type="EMBL" id="FNVB01000004">
    <property type="protein sequence ID" value="SEG68749.1"/>
    <property type="molecule type" value="Genomic_DNA"/>
</dbReference>
<evidence type="ECO:0000313" key="5">
    <source>
        <dbReference type="Proteomes" id="UP000236729"/>
    </source>
</evidence>
<dbReference type="GO" id="GO:0004180">
    <property type="term" value="F:carboxypeptidase activity"/>
    <property type="evidence" value="ECO:0007669"/>
    <property type="project" value="UniProtKB-KW"/>
</dbReference>
<evidence type="ECO:0000259" key="1">
    <source>
        <dbReference type="Pfam" id="PF00144"/>
    </source>
</evidence>
<dbReference type="AlphaFoldDB" id="A0A1H6C702"/>
<keyword evidence="2" id="KW-0645">Protease</keyword>
<keyword evidence="2" id="KW-0378">Hydrolase</keyword>
<reference evidence="2" key="1">
    <citation type="submission" date="2016-10" db="EMBL/GenBank/DDBJ databases">
        <authorList>
            <person name="de Groot N.N."/>
        </authorList>
    </citation>
    <scope>NUCLEOTIDE SEQUENCE [LARGE SCALE GENOMIC DNA]</scope>
    <source>
        <strain evidence="2">ATCC 20501</strain>
    </source>
</reference>
<keyword evidence="2" id="KW-0121">Carboxypeptidase</keyword>
<feature type="domain" description="Beta-lactamase-related" evidence="1">
    <location>
        <begin position="17"/>
        <end position="350"/>
    </location>
</feature>
<dbReference type="Proteomes" id="UP000236729">
    <property type="component" value="Unassembled WGS sequence"/>
</dbReference>